<evidence type="ECO:0000313" key="7">
    <source>
        <dbReference type="Proteomes" id="UP000485058"/>
    </source>
</evidence>
<dbReference type="EMBL" id="BLLF01001047">
    <property type="protein sequence ID" value="GFH16761.1"/>
    <property type="molecule type" value="Genomic_DNA"/>
</dbReference>
<keyword evidence="4" id="KW-1133">Transmembrane helix</keyword>
<dbReference type="InterPro" id="IPR006068">
    <property type="entry name" value="ATPase_P-typ_cation-transptr_C"/>
</dbReference>
<protein>
    <submittedName>
        <fullName evidence="6">Calcium-transporting ATPase</fullName>
    </submittedName>
</protein>
<dbReference type="AlphaFoldDB" id="A0A699Z3V9"/>
<evidence type="ECO:0000256" key="4">
    <source>
        <dbReference type="SAM" id="Phobius"/>
    </source>
</evidence>
<feature type="domain" description="Cation-transporting P-type ATPase C-terminal" evidence="5">
    <location>
        <begin position="49"/>
        <end position="123"/>
    </location>
</feature>
<dbReference type="Proteomes" id="UP000485058">
    <property type="component" value="Unassembled WGS sequence"/>
</dbReference>
<feature type="transmembrane region" description="Helical" evidence="4">
    <location>
        <begin position="24"/>
        <end position="48"/>
    </location>
</feature>
<keyword evidence="7" id="KW-1185">Reference proteome</keyword>
<dbReference type="SUPFAM" id="SSF81665">
    <property type="entry name" value="Calcium ATPase, transmembrane domain M"/>
    <property type="match status" value="1"/>
</dbReference>
<organism evidence="6 7">
    <name type="scientific">Haematococcus lacustris</name>
    <name type="common">Green alga</name>
    <name type="synonym">Haematococcus pluvialis</name>
    <dbReference type="NCBI Taxonomy" id="44745"/>
    <lineage>
        <taxon>Eukaryota</taxon>
        <taxon>Viridiplantae</taxon>
        <taxon>Chlorophyta</taxon>
        <taxon>core chlorophytes</taxon>
        <taxon>Chlorophyceae</taxon>
        <taxon>CS clade</taxon>
        <taxon>Chlamydomonadales</taxon>
        <taxon>Haematococcaceae</taxon>
        <taxon>Haematococcus</taxon>
    </lineage>
</organism>
<dbReference type="GO" id="GO:0012505">
    <property type="term" value="C:endomembrane system"/>
    <property type="evidence" value="ECO:0007669"/>
    <property type="project" value="UniProtKB-SubCell"/>
</dbReference>
<name>A0A699Z3V9_HAELA</name>
<dbReference type="GO" id="GO:0005388">
    <property type="term" value="F:P-type calcium transporter activity"/>
    <property type="evidence" value="ECO:0007669"/>
    <property type="project" value="TreeGrafter"/>
</dbReference>
<keyword evidence="4" id="KW-0812">Transmembrane</keyword>
<keyword evidence="2" id="KW-0479">Metal-binding</keyword>
<proteinExistence type="predicted"/>
<dbReference type="Gene3D" id="1.20.1110.10">
    <property type="entry name" value="Calcium-transporting ATPase, transmembrane domain"/>
    <property type="match status" value="1"/>
</dbReference>
<comment type="caution">
    <text evidence="6">The sequence shown here is derived from an EMBL/GenBank/DDBJ whole genome shotgun (WGS) entry which is preliminary data.</text>
</comment>
<dbReference type="Pfam" id="PF00689">
    <property type="entry name" value="Cation_ATPase_C"/>
    <property type="match status" value="1"/>
</dbReference>
<dbReference type="PANTHER" id="PTHR24093">
    <property type="entry name" value="CATION TRANSPORTING ATPASE"/>
    <property type="match status" value="1"/>
</dbReference>
<feature type="transmembrane region" description="Helical" evidence="4">
    <location>
        <begin position="109"/>
        <end position="128"/>
    </location>
</feature>
<gene>
    <name evidence="6" type="ORF">HaLaN_13249</name>
</gene>
<evidence type="ECO:0000256" key="2">
    <source>
        <dbReference type="ARBA" id="ARBA00022723"/>
    </source>
</evidence>
<evidence type="ECO:0000256" key="3">
    <source>
        <dbReference type="ARBA" id="ARBA00022842"/>
    </source>
</evidence>
<keyword evidence="4" id="KW-0472">Membrane</keyword>
<evidence type="ECO:0000313" key="6">
    <source>
        <dbReference type="EMBL" id="GFH16761.1"/>
    </source>
</evidence>
<evidence type="ECO:0000256" key="1">
    <source>
        <dbReference type="ARBA" id="ARBA00004127"/>
    </source>
</evidence>
<keyword evidence="3" id="KW-0460">Magnesium</keyword>
<dbReference type="InterPro" id="IPR023298">
    <property type="entry name" value="ATPase_P-typ_TM_dom_sf"/>
</dbReference>
<feature type="non-terminal residue" evidence="6">
    <location>
        <position position="250"/>
    </location>
</feature>
<feature type="non-terminal residue" evidence="6">
    <location>
        <position position="1"/>
    </location>
</feature>
<comment type="subcellular location">
    <subcellularLocation>
        <location evidence="1">Endomembrane system</location>
        <topology evidence="1">Multi-pass membrane protein</topology>
    </subcellularLocation>
</comment>
<sequence>DDNFSSIVKSVLWGRCVYENIRKFLVFQLSVNLVAMISAVVGSLYGGVAPLNVLQLLWVNMIMDTLAALALATEEPYIELLDDKPHGRHEALISGTMYYHMFSAALYKLFWLFACLYALPVLFSDYALLKADPYYRAECPGILAGKVRANATFVNLGNLPHTHSWILDMCDGVQGWNSTMTSKLCNLASYCGFPQGSDARDTILCDLHVDWTPRPVPLDAREAICIGVPANQGCPLHDALTRAQGQLSDE</sequence>
<reference evidence="6 7" key="1">
    <citation type="submission" date="2020-02" db="EMBL/GenBank/DDBJ databases">
        <title>Draft genome sequence of Haematococcus lacustris strain NIES-144.</title>
        <authorList>
            <person name="Morimoto D."/>
            <person name="Nakagawa S."/>
            <person name="Yoshida T."/>
            <person name="Sawayama S."/>
        </authorList>
    </citation>
    <scope>NUCLEOTIDE SEQUENCE [LARGE SCALE GENOMIC DNA]</scope>
    <source>
        <strain evidence="6 7">NIES-144</strain>
    </source>
</reference>
<dbReference type="GO" id="GO:0046872">
    <property type="term" value="F:metal ion binding"/>
    <property type="evidence" value="ECO:0007669"/>
    <property type="project" value="UniProtKB-KW"/>
</dbReference>
<evidence type="ECO:0000259" key="5">
    <source>
        <dbReference type="Pfam" id="PF00689"/>
    </source>
</evidence>
<dbReference type="GO" id="GO:0005886">
    <property type="term" value="C:plasma membrane"/>
    <property type="evidence" value="ECO:0007669"/>
    <property type="project" value="TreeGrafter"/>
</dbReference>
<accession>A0A699Z3V9</accession>
<dbReference type="PANTHER" id="PTHR24093:SF369">
    <property type="entry name" value="CALCIUM-TRANSPORTING ATPASE"/>
    <property type="match status" value="1"/>
</dbReference>